<dbReference type="PANTHER" id="PTHR42929">
    <property type="entry name" value="INNER MEMBRANE ABC TRANSPORTER PERMEASE PROTEIN YDCU-RELATED-RELATED"/>
    <property type="match status" value="1"/>
</dbReference>
<dbReference type="GO" id="GO:0005886">
    <property type="term" value="C:plasma membrane"/>
    <property type="evidence" value="ECO:0007669"/>
    <property type="project" value="UniProtKB-SubCell"/>
</dbReference>
<dbReference type="InterPro" id="IPR035906">
    <property type="entry name" value="MetI-like_sf"/>
</dbReference>
<feature type="transmembrane region" description="Helical" evidence="8">
    <location>
        <begin position="92"/>
        <end position="115"/>
    </location>
</feature>
<evidence type="ECO:0000256" key="1">
    <source>
        <dbReference type="ARBA" id="ARBA00004651"/>
    </source>
</evidence>
<protein>
    <submittedName>
        <fullName evidence="10">Putative spermidine/putrescine transport system permease protein</fullName>
    </submittedName>
</protein>
<evidence type="ECO:0000256" key="3">
    <source>
        <dbReference type="ARBA" id="ARBA00022448"/>
    </source>
</evidence>
<evidence type="ECO:0000256" key="6">
    <source>
        <dbReference type="ARBA" id="ARBA00022989"/>
    </source>
</evidence>
<sequence length="279" mass="30865">MKLKRNTMLLLLPGTVLLILFLFLPLLSILFPTFFNEAFTISKYIEFFKDGYNLGILWRTFKISMIVTIICVILGVPTAYFMSLVSKRTRSILLAVTLFPLLTNSVVRSFAWITILGKNGVLNSLLLSLNIIKQPVGLLYSEFAIIIGTVYLFLPILITTVLGVLDNIDGDLIEAAQTLGANYFKSFTKVILPLCIPGILVGSMLVFTGTLTAYTTPQMLGGNKNMMLATMLYQEASALGNWTNAGVIALIMIVVTLLVMQIFNIIANQFDKRGEDENA</sequence>
<dbReference type="CDD" id="cd06261">
    <property type="entry name" value="TM_PBP2"/>
    <property type="match status" value="1"/>
</dbReference>
<evidence type="ECO:0000256" key="2">
    <source>
        <dbReference type="ARBA" id="ARBA00007069"/>
    </source>
</evidence>
<comment type="similarity">
    <text evidence="2">Belongs to the binding-protein-dependent transport system permease family. CysTW subfamily.</text>
</comment>
<evidence type="ECO:0000256" key="4">
    <source>
        <dbReference type="ARBA" id="ARBA00022475"/>
    </source>
</evidence>
<dbReference type="AlphaFoldDB" id="A0A562JCI5"/>
<name>A0A562JCI5_9FIRM</name>
<organism evidence="10 11">
    <name type="scientific">Sedimentibacter saalensis</name>
    <dbReference type="NCBI Taxonomy" id="130788"/>
    <lineage>
        <taxon>Bacteria</taxon>
        <taxon>Bacillati</taxon>
        <taxon>Bacillota</taxon>
        <taxon>Tissierellia</taxon>
        <taxon>Sedimentibacter</taxon>
    </lineage>
</organism>
<keyword evidence="5 8" id="KW-0812">Transmembrane</keyword>
<evidence type="ECO:0000256" key="8">
    <source>
        <dbReference type="RuleBase" id="RU363032"/>
    </source>
</evidence>
<keyword evidence="3 8" id="KW-0813">Transport</keyword>
<dbReference type="InterPro" id="IPR000515">
    <property type="entry name" value="MetI-like"/>
</dbReference>
<feature type="transmembrane region" description="Helical" evidence="8">
    <location>
        <begin position="143"/>
        <end position="165"/>
    </location>
</feature>
<comment type="subcellular location">
    <subcellularLocation>
        <location evidence="1 8">Cell membrane</location>
        <topology evidence="1 8">Multi-pass membrane protein</topology>
    </subcellularLocation>
</comment>
<dbReference type="PROSITE" id="PS50928">
    <property type="entry name" value="ABC_TM1"/>
    <property type="match status" value="1"/>
</dbReference>
<feature type="domain" description="ABC transmembrane type-1" evidence="9">
    <location>
        <begin position="57"/>
        <end position="263"/>
    </location>
</feature>
<evidence type="ECO:0000256" key="7">
    <source>
        <dbReference type="ARBA" id="ARBA00023136"/>
    </source>
</evidence>
<dbReference type="Proteomes" id="UP000315343">
    <property type="component" value="Unassembled WGS sequence"/>
</dbReference>
<dbReference type="Pfam" id="PF00528">
    <property type="entry name" value="BPD_transp_1"/>
    <property type="match status" value="1"/>
</dbReference>
<dbReference type="SUPFAM" id="SSF161098">
    <property type="entry name" value="MetI-like"/>
    <property type="match status" value="1"/>
</dbReference>
<keyword evidence="11" id="KW-1185">Reference proteome</keyword>
<feature type="transmembrane region" description="Helical" evidence="8">
    <location>
        <begin position="242"/>
        <end position="263"/>
    </location>
</feature>
<feature type="transmembrane region" description="Helical" evidence="8">
    <location>
        <begin position="190"/>
        <end position="214"/>
    </location>
</feature>
<keyword evidence="7 8" id="KW-0472">Membrane</keyword>
<feature type="transmembrane region" description="Helical" evidence="8">
    <location>
        <begin position="56"/>
        <end position="80"/>
    </location>
</feature>
<dbReference type="EMBL" id="VLKH01000004">
    <property type="protein sequence ID" value="TWH80595.1"/>
    <property type="molecule type" value="Genomic_DNA"/>
</dbReference>
<dbReference type="OrthoDB" id="9807047at2"/>
<evidence type="ECO:0000256" key="5">
    <source>
        <dbReference type="ARBA" id="ARBA00022692"/>
    </source>
</evidence>
<dbReference type="PANTHER" id="PTHR42929:SF1">
    <property type="entry name" value="INNER MEMBRANE ABC TRANSPORTER PERMEASE PROTEIN YDCU-RELATED"/>
    <property type="match status" value="1"/>
</dbReference>
<accession>A0A562JCI5</accession>
<gene>
    <name evidence="10" type="ORF">LY60_01857</name>
</gene>
<proteinExistence type="inferred from homology"/>
<evidence type="ECO:0000313" key="11">
    <source>
        <dbReference type="Proteomes" id="UP000315343"/>
    </source>
</evidence>
<reference evidence="10 11" key="1">
    <citation type="submission" date="2019-07" db="EMBL/GenBank/DDBJ databases">
        <title>Genomic Encyclopedia of Type Strains, Phase I: the one thousand microbial genomes (KMG-I) project.</title>
        <authorList>
            <person name="Kyrpides N."/>
        </authorList>
    </citation>
    <scope>NUCLEOTIDE SEQUENCE [LARGE SCALE GENOMIC DNA]</scope>
    <source>
        <strain evidence="10 11">DSM 13558</strain>
    </source>
</reference>
<evidence type="ECO:0000313" key="10">
    <source>
        <dbReference type="EMBL" id="TWH80595.1"/>
    </source>
</evidence>
<evidence type="ECO:0000259" key="9">
    <source>
        <dbReference type="PROSITE" id="PS50928"/>
    </source>
</evidence>
<keyword evidence="4" id="KW-1003">Cell membrane</keyword>
<dbReference type="RefSeq" id="WP_145082583.1">
    <property type="nucleotide sequence ID" value="NZ_DAMBUX010000003.1"/>
</dbReference>
<keyword evidence="6 8" id="KW-1133">Transmembrane helix</keyword>
<comment type="caution">
    <text evidence="10">The sequence shown here is derived from an EMBL/GenBank/DDBJ whole genome shotgun (WGS) entry which is preliminary data.</text>
</comment>
<dbReference type="Gene3D" id="1.10.3720.10">
    <property type="entry name" value="MetI-like"/>
    <property type="match status" value="1"/>
</dbReference>
<dbReference type="GO" id="GO:0055085">
    <property type="term" value="P:transmembrane transport"/>
    <property type="evidence" value="ECO:0007669"/>
    <property type="project" value="InterPro"/>
</dbReference>